<evidence type="ECO:0000313" key="1">
    <source>
        <dbReference type="EnsemblPlants" id="OB07G18150.1"/>
    </source>
</evidence>
<accession>J3MK83</accession>
<reference evidence="1" key="1">
    <citation type="journal article" date="2013" name="Nat. Commun.">
        <title>Whole-genome sequencing of Oryza brachyantha reveals mechanisms underlying Oryza genome evolution.</title>
        <authorList>
            <person name="Chen J."/>
            <person name="Huang Q."/>
            <person name="Gao D."/>
            <person name="Wang J."/>
            <person name="Lang Y."/>
            <person name="Liu T."/>
            <person name="Li B."/>
            <person name="Bai Z."/>
            <person name="Luis Goicoechea J."/>
            <person name="Liang C."/>
            <person name="Chen C."/>
            <person name="Zhang W."/>
            <person name="Sun S."/>
            <person name="Liao Y."/>
            <person name="Zhang X."/>
            <person name="Yang L."/>
            <person name="Song C."/>
            <person name="Wang M."/>
            <person name="Shi J."/>
            <person name="Liu G."/>
            <person name="Liu J."/>
            <person name="Zhou H."/>
            <person name="Zhou W."/>
            <person name="Yu Q."/>
            <person name="An N."/>
            <person name="Chen Y."/>
            <person name="Cai Q."/>
            <person name="Wang B."/>
            <person name="Liu B."/>
            <person name="Min J."/>
            <person name="Huang Y."/>
            <person name="Wu H."/>
            <person name="Li Z."/>
            <person name="Zhang Y."/>
            <person name="Yin Y."/>
            <person name="Song W."/>
            <person name="Jiang J."/>
            <person name="Jackson S.A."/>
            <person name="Wing R.A."/>
            <person name="Wang J."/>
            <person name="Chen M."/>
        </authorList>
    </citation>
    <scope>NUCLEOTIDE SEQUENCE [LARGE SCALE GENOMIC DNA]</scope>
    <source>
        <strain evidence="1">cv. IRGC 101232</strain>
    </source>
</reference>
<name>J3MK83_ORYBR</name>
<proteinExistence type="predicted"/>
<dbReference type="Gramene" id="OB07G18150.1">
    <property type="protein sequence ID" value="OB07G18150.1"/>
    <property type="gene ID" value="OB07G18150"/>
</dbReference>
<dbReference type="AlphaFoldDB" id="J3MK83"/>
<organism evidence="1">
    <name type="scientific">Oryza brachyantha</name>
    <name type="common">malo sina</name>
    <dbReference type="NCBI Taxonomy" id="4533"/>
    <lineage>
        <taxon>Eukaryota</taxon>
        <taxon>Viridiplantae</taxon>
        <taxon>Streptophyta</taxon>
        <taxon>Embryophyta</taxon>
        <taxon>Tracheophyta</taxon>
        <taxon>Spermatophyta</taxon>
        <taxon>Magnoliopsida</taxon>
        <taxon>Liliopsida</taxon>
        <taxon>Poales</taxon>
        <taxon>Poaceae</taxon>
        <taxon>BOP clade</taxon>
        <taxon>Oryzoideae</taxon>
        <taxon>Oryzeae</taxon>
        <taxon>Oryzinae</taxon>
        <taxon>Oryza</taxon>
    </lineage>
</organism>
<evidence type="ECO:0008006" key="3">
    <source>
        <dbReference type="Google" id="ProtNLM"/>
    </source>
</evidence>
<dbReference type="HOGENOM" id="CLU_1698228_0_0_1"/>
<dbReference type="EnsemblPlants" id="OB07G18150.1">
    <property type="protein sequence ID" value="OB07G18150.1"/>
    <property type="gene ID" value="OB07G18150"/>
</dbReference>
<sequence>MASSRSRSDGVLAFLGGEAGELVLGVIDTDVVDVTDLALGGHGEQDLDDGVGADEGDELGVEQLHLVHLLGDEEGVDEVADGLGVLHDEDVVHLDGALTGDEDFRIRFGWRGDAKAESSQVGPLVTAVAHWARRWQWWRHHRRPQDIIPPVQGKR</sequence>
<reference evidence="1" key="2">
    <citation type="submission" date="2013-04" db="UniProtKB">
        <authorList>
            <consortium name="EnsemblPlants"/>
        </authorList>
    </citation>
    <scope>IDENTIFICATION</scope>
</reference>
<keyword evidence="2" id="KW-1185">Reference proteome</keyword>
<protein>
    <recommendedName>
        <fullName evidence="3">DUF834 domain-containing protein</fullName>
    </recommendedName>
</protein>
<dbReference type="Proteomes" id="UP000006038">
    <property type="component" value="Chromosome 7"/>
</dbReference>
<evidence type="ECO:0000313" key="2">
    <source>
        <dbReference type="Proteomes" id="UP000006038"/>
    </source>
</evidence>